<evidence type="ECO:0000259" key="3">
    <source>
        <dbReference type="PROSITE" id="PS51379"/>
    </source>
</evidence>
<keyword evidence="1" id="KW-0560">Oxidoreductase</keyword>
<dbReference type="Pfam" id="PF01558">
    <property type="entry name" value="POR"/>
    <property type="match status" value="1"/>
</dbReference>
<dbReference type="InterPro" id="IPR046667">
    <property type="entry name" value="DUF6537"/>
</dbReference>
<dbReference type="GO" id="GO:0000287">
    <property type="term" value="F:magnesium ion binding"/>
    <property type="evidence" value="ECO:0007669"/>
    <property type="project" value="UniProtKB-ARBA"/>
</dbReference>
<evidence type="ECO:0000256" key="2">
    <source>
        <dbReference type="SAM" id="MobiDB-lite"/>
    </source>
</evidence>
<dbReference type="InterPro" id="IPR002880">
    <property type="entry name" value="Pyrv_Fd/Flavodoxin_OxRdtase_N"/>
</dbReference>
<dbReference type="EMBL" id="FZOD01000014">
    <property type="protein sequence ID" value="SNS69803.1"/>
    <property type="molecule type" value="Genomic_DNA"/>
</dbReference>
<dbReference type="Gene3D" id="3.40.50.970">
    <property type="match status" value="1"/>
</dbReference>
<dbReference type="Pfam" id="PF20169">
    <property type="entry name" value="DUF6537"/>
    <property type="match status" value="1"/>
</dbReference>
<evidence type="ECO:0000256" key="1">
    <source>
        <dbReference type="ARBA" id="ARBA00023002"/>
    </source>
</evidence>
<feature type="region of interest" description="Disordered" evidence="2">
    <location>
        <begin position="991"/>
        <end position="1013"/>
    </location>
</feature>
<dbReference type="PROSITE" id="PS51379">
    <property type="entry name" value="4FE4S_FER_2"/>
    <property type="match status" value="1"/>
</dbReference>
<dbReference type="Proteomes" id="UP000198282">
    <property type="component" value="Unassembled WGS sequence"/>
</dbReference>
<protein>
    <submittedName>
        <fullName evidence="4">Indolepyruvate ferredoxin oxidoreductase</fullName>
    </submittedName>
</protein>
<dbReference type="GO" id="GO:0016903">
    <property type="term" value="F:oxidoreductase activity, acting on the aldehyde or oxo group of donors"/>
    <property type="evidence" value="ECO:0007669"/>
    <property type="project" value="InterPro"/>
</dbReference>
<feature type="domain" description="4Fe-4S ferredoxin-type" evidence="3">
    <location>
        <begin position="697"/>
        <end position="727"/>
    </location>
</feature>
<keyword evidence="5" id="KW-1185">Reference proteome</keyword>
<dbReference type="PANTHER" id="PTHR48084:SF3">
    <property type="entry name" value="SUBUNIT OF PYRUVATE:FLAVODOXIN OXIDOREDUCTASE"/>
    <property type="match status" value="1"/>
</dbReference>
<name>A0A239GMR9_9ACTN</name>
<dbReference type="SUPFAM" id="SSF53323">
    <property type="entry name" value="Pyruvate-ferredoxin oxidoreductase, PFOR, domain III"/>
    <property type="match status" value="1"/>
</dbReference>
<accession>A0A239GMR9</accession>
<feature type="region of interest" description="Disordered" evidence="2">
    <location>
        <begin position="443"/>
        <end position="462"/>
    </location>
</feature>
<dbReference type="Gene3D" id="3.40.920.10">
    <property type="entry name" value="Pyruvate-ferredoxin oxidoreductase, PFOR, domain III"/>
    <property type="match status" value="1"/>
</dbReference>
<dbReference type="PANTHER" id="PTHR48084">
    <property type="entry name" value="2-OXOGLUTARATE OXIDOREDUCTASE SUBUNIT KORB-RELATED"/>
    <property type="match status" value="1"/>
</dbReference>
<dbReference type="NCBIfam" id="NF009589">
    <property type="entry name" value="PRK13030.1"/>
    <property type="match status" value="1"/>
</dbReference>
<reference evidence="4 5" key="1">
    <citation type="submission" date="2017-06" db="EMBL/GenBank/DDBJ databases">
        <authorList>
            <person name="Kim H.J."/>
            <person name="Triplett B.A."/>
        </authorList>
    </citation>
    <scope>NUCLEOTIDE SEQUENCE [LARGE SCALE GENOMIC DNA]</scope>
    <source>
        <strain evidence="4 5">CGMCC 4.2132</strain>
    </source>
</reference>
<keyword evidence="4" id="KW-0670">Pyruvate</keyword>
<gene>
    <name evidence="4" type="ORF">SAMN05216276_101443</name>
</gene>
<organism evidence="4 5">
    <name type="scientific">Streptosporangium subroseum</name>
    <dbReference type="NCBI Taxonomy" id="106412"/>
    <lineage>
        <taxon>Bacteria</taxon>
        <taxon>Bacillati</taxon>
        <taxon>Actinomycetota</taxon>
        <taxon>Actinomycetes</taxon>
        <taxon>Streptosporangiales</taxon>
        <taxon>Streptosporangiaceae</taxon>
        <taxon>Streptosporangium</taxon>
    </lineage>
</organism>
<dbReference type="AlphaFoldDB" id="A0A239GMR9"/>
<dbReference type="InterPro" id="IPR002869">
    <property type="entry name" value="Pyrv_flavodox_OxRed_cen"/>
</dbReference>
<dbReference type="InterPro" id="IPR051457">
    <property type="entry name" value="2-oxoacid:Fd_oxidoreductase"/>
</dbReference>
<dbReference type="InterPro" id="IPR019752">
    <property type="entry name" value="Pyrv/ketoisovalerate_OxRed_cat"/>
</dbReference>
<dbReference type="CDD" id="cd07034">
    <property type="entry name" value="TPP_PYR_PFOR_IOR-alpha_like"/>
    <property type="match status" value="1"/>
</dbReference>
<dbReference type="RefSeq" id="WP_245878361.1">
    <property type="nucleotide sequence ID" value="NZ_FZOD01000014.1"/>
</dbReference>
<evidence type="ECO:0000313" key="5">
    <source>
        <dbReference type="Proteomes" id="UP000198282"/>
    </source>
</evidence>
<evidence type="ECO:0000313" key="4">
    <source>
        <dbReference type="EMBL" id="SNS69803.1"/>
    </source>
</evidence>
<dbReference type="SUPFAM" id="SSF52518">
    <property type="entry name" value="Thiamin diphosphate-binding fold (THDP-binding)"/>
    <property type="match status" value="2"/>
</dbReference>
<dbReference type="InterPro" id="IPR017896">
    <property type="entry name" value="4Fe4S_Fe-S-bd"/>
</dbReference>
<proteinExistence type="predicted"/>
<sequence>MTIFADAREVMPDDRYSLDEGQVFMTGTQAMVRVIFDQMRADRLAGRDTGAMVSGYPGSPLGGFDQELARSRKYAEPLDVVHRPGQNEELGATAVWGSQLVPSLPSPRKAGVLGVWYGKAPGVDRAADAFRHGNFVGAHPEGGLIALCGDDPTCKSSTLPSATESALAALGMPVVHPGSVQELLDLGRHAIAASRASGLWVAVKAVSNVVDATGTVNVGHDRVIPVMPVVEYEGRPYRHAPNATLLTPWSLEMERTLVGPRLELARAYARENGLNQITADPRDAWLGIAASGTAYYDVREGLRKLGVTPEELGIRLLKVGMLWPLEPQIVRTFARGLAEILVVEEKTPLLEGQVKEILYGTADAPRVLGKLDENGAQLIPYAGAVDADLAAKAVAFRLRRRGLTGLIRTGPDGATTELAVRTTAKLTGLAMAGPAGSVTAELTGPAGAEPGTPVAETSGPAGAETAGPFTAELGDRVARGLSVISRPAPLKLLGPARTPFFCSGCPHNRSTAVPDGALVGAGIGCHTMVVLNPESKGTLTGLTQMGGEGTQWIGQAPFTDVPHIFQNLGDGTFHHSGSLAVRASVGAGVNITYKLLYNSAVAMTGGQKITPALSVPELTRWLEIEGVRRIIVTTDEPERYRGVKLSKIAEVRDRTALDDAQRELAAITGVTVLIHDQQCAATKRRERKKGNLPDPAKRVVINQRVCEGCGDCGQKSECLSVLPVETEFGRKTEIHQSSCNKDYSCVEGDCPSFLTILPAKGKVKSGKRAAVPTPPTMPAPEARAGETMIRMVGIGGTGVISVAQILGTAAMLDGKRSRGLDQTGLAQKGGTVVSDILIFEGDGDRSAQAGTASVDAYLALDLIGATDPKHLSAADRDRTVAVVSTSLIPTGSMVLDPSTHVTEVGSPIGALESRTRRELNVYLDAEEVAQALFGDHMPANTIILGAAWQRGLIPLSLESIERAIRLGGGKAADRTIAAFHWGRAVVADPEAVARETRPPASAEQPPNPETTRLADSIAAPGTELHRILTVRMADLAAYQNHGYATRYADAVHAVHAAERRISAERSPITEAYALHLHRLMAYKDEYEVARLHLDPAERARIAAEFGPGARVSYNLHPPVLRAMGMKRKIRLGAWFDPAFRLLYGMRALRGTPLDPFGLGGVRRTERGLVDEYTRDVHLALAHLRPETEEQVRELAELPDVIRGYEHVKLRNVAVYRASAKTILDRLTGA</sequence>
<dbReference type="InterPro" id="IPR029061">
    <property type="entry name" value="THDP-binding"/>
</dbReference>